<evidence type="ECO:0000256" key="8">
    <source>
        <dbReference type="ARBA" id="ARBA00023139"/>
    </source>
</evidence>
<dbReference type="RefSeq" id="WP_114840023.1">
    <property type="nucleotide sequence ID" value="NZ_CP031217.1"/>
</dbReference>
<dbReference type="PROSITE" id="PS51257">
    <property type="entry name" value="PROKAR_LIPOPROTEIN"/>
    <property type="match status" value="1"/>
</dbReference>
<keyword evidence="3" id="KW-0645">Protease</keyword>
<evidence type="ECO:0000259" key="11">
    <source>
        <dbReference type="PROSITE" id="PS51935"/>
    </source>
</evidence>
<evidence type="ECO:0000256" key="6">
    <source>
        <dbReference type="ARBA" id="ARBA00022807"/>
    </source>
</evidence>
<dbReference type="SUPFAM" id="SSF54001">
    <property type="entry name" value="Cysteine proteinases"/>
    <property type="match status" value="1"/>
</dbReference>
<dbReference type="PANTHER" id="PTHR47360">
    <property type="entry name" value="MUREIN DD-ENDOPEPTIDASE MEPS/MUREIN LD-CARBOXYPEPTIDASE"/>
    <property type="match status" value="1"/>
</dbReference>
<dbReference type="Gene3D" id="3.90.1720.10">
    <property type="entry name" value="endopeptidase domain like (from Nostoc punctiforme)"/>
    <property type="match status" value="1"/>
</dbReference>
<dbReference type="EMBL" id="PDKM01000003">
    <property type="protein sequence ID" value="RXK10158.1"/>
    <property type="molecule type" value="Genomic_DNA"/>
</dbReference>
<evidence type="ECO:0000256" key="5">
    <source>
        <dbReference type="ARBA" id="ARBA00022801"/>
    </source>
</evidence>
<dbReference type="GO" id="GO:0016020">
    <property type="term" value="C:membrane"/>
    <property type="evidence" value="ECO:0007669"/>
    <property type="project" value="UniProtKB-SubCell"/>
</dbReference>
<evidence type="ECO:0000313" key="12">
    <source>
        <dbReference type="EMBL" id="AXH13236.1"/>
    </source>
</evidence>
<evidence type="ECO:0000256" key="4">
    <source>
        <dbReference type="ARBA" id="ARBA00022729"/>
    </source>
</evidence>
<feature type="domain" description="NlpC/P60" evidence="11">
    <location>
        <begin position="44"/>
        <end position="165"/>
    </location>
</feature>
<dbReference type="InterPro" id="IPR038765">
    <property type="entry name" value="Papain-like_cys_pep_sf"/>
</dbReference>
<organism evidence="13 15">
    <name type="scientific">Halarcobacter bivalviorum</name>
    <dbReference type="NCBI Taxonomy" id="663364"/>
    <lineage>
        <taxon>Bacteria</taxon>
        <taxon>Pseudomonadati</taxon>
        <taxon>Campylobacterota</taxon>
        <taxon>Epsilonproteobacteria</taxon>
        <taxon>Campylobacterales</taxon>
        <taxon>Arcobacteraceae</taxon>
        <taxon>Halarcobacter</taxon>
    </lineage>
</organism>
<dbReference type="GO" id="GO:0006508">
    <property type="term" value="P:proteolysis"/>
    <property type="evidence" value="ECO:0007669"/>
    <property type="project" value="UniProtKB-KW"/>
</dbReference>
<dbReference type="Proteomes" id="UP000289193">
    <property type="component" value="Unassembled WGS sequence"/>
</dbReference>
<dbReference type="InterPro" id="IPR052062">
    <property type="entry name" value="Murein_DD/LD_carboxypeptidase"/>
</dbReference>
<reference evidence="13 15" key="1">
    <citation type="submission" date="2017-10" db="EMBL/GenBank/DDBJ databases">
        <title>Genomics of the genus Arcobacter.</title>
        <authorList>
            <person name="Perez-Cataluna A."/>
            <person name="Figueras M.J."/>
        </authorList>
    </citation>
    <scope>NUCLEOTIDE SEQUENCE [LARGE SCALE GENOMIC DNA]</scope>
    <source>
        <strain evidence="13 15">CECT 7835</strain>
    </source>
</reference>
<comment type="similarity">
    <text evidence="2">Belongs to the peptidase C40 family.</text>
</comment>
<dbReference type="PROSITE" id="PS51935">
    <property type="entry name" value="NLPC_P60"/>
    <property type="match status" value="1"/>
</dbReference>
<keyword evidence="5 13" id="KW-0378">Hydrolase</keyword>
<feature type="chain" id="PRO_5044718447" evidence="10">
    <location>
        <begin position="27"/>
        <end position="166"/>
    </location>
</feature>
<keyword evidence="6" id="KW-0788">Thiol protease</keyword>
<evidence type="ECO:0000256" key="3">
    <source>
        <dbReference type="ARBA" id="ARBA00022670"/>
    </source>
</evidence>
<dbReference type="EMBL" id="CP031217">
    <property type="protein sequence ID" value="AXH13236.1"/>
    <property type="molecule type" value="Genomic_DNA"/>
</dbReference>
<dbReference type="Proteomes" id="UP000253850">
    <property type="component" value="Chromosome"/>
</dbReference>
<accession>A0AAX2A7W5</accession>
<feature type="signal peptide" evidence="10">
    <location>
        <begin position="1"/>
        <end position="26"/>
    </location>
</feature>
<evidence type="ECO:0000256" key="2">
    <source>
        <dbReference type="ARBA" id="ARBA00007074"/>
    </source>
</evidence>
<dbReference type="InterPro" id="IPR000064">
    <property type="entry name" value="NLP_P60_dom"/>
</dbReference>
<protein>
    <submittedName>
        <fullName evidence="13">Hydrolase</fullName>
    </submittedName>
    <submittedName>
        <fullName evidence="12">Outer membrane lipoprotein, NlpC/P60 family</fullName>
    </submittedName>
</protein>
<evidence type="ECO:0000313" key="14">
    <source>
        <dbReference type="Proteomes" id="UP000253850"/>
    </source>
</evidence>
<dbReference type="AlphaFoldDB" id="A0AAX2A7W5"/>
<evidence type="ECO:0000256" key="1">
    <source>
        <dbReference type="ARBA" id="ARBA00004635"/>
    </source>
</evidence>
<evidence type="ECO:0000256" key="10">
    <source>
        <dbReference type="SAM" id="SignalP"/>
    </source>
</evidence>
<keyword evidence="8" id="KW-0564">Palmitate</keyword>
<dbReference type="GO" id="GO:0008234">
    <property type="term" value="F:cysteine-type peptidase activity"/>
    <property type="evidence" value="ECO:0007669"/>
    <property type="project" value="UniProtKB-KW"/>
</dbReference>
<keyword evidence="7" id="KW-0472">Membrane</keyword>
<dbReference type="KEGG" id="hbv:ABIV_2261"/>
<evidence type="ECO:0000313" key="15">
    <source>
        <dbReference type="Proteomes" id="UP000289193"/>
    </source>
</evidence>
<evidence type="ECO:0000256" key="7">
    <source>
        <dbReference type="ARBA" id="ARBA00023136"/>
    </source>
</evidence>
<sequence>MRVFKLLLTSIVFILFTGCFSSNSVALNPKPNPNLKFRDYEENQKLYNQLLAHYKQWKGVKYKYGGNSKKGIDCSAFVQNTYRNALKIKIPRTTKLQSQVGQEIGMADLQIGDLIFFKTGYKTRHVGIYIGGGEFMHASTKVGVTISSLDNPYYIKQIWKIQRVFN</sequence>
<keyword evidence="15" id="KW-1185">Reference proteome</keyword>
<keyword evidence="9 12" id="KW-0449">Lipoprotein</keyword>
<dbReference type="Pfam" id="PF00877">
    <property type="entry name" value="NLPC_P60"/>
    <property type="match status" value="1"/>
</dbReference>
<proteinExistence type="inferred from homology"/>
<reference evidence="12 14" key="2">
    <citation type="submission" date="2018-07" db="EMBL/GenBank/DDBJ databases">
        <title>Complete genome of the Arcobacter bivalviorum type strain LMG 26154.</title>
        <authorList>
            <person name="Miller W.G."/>
            <person name="Yee E."/>
            <person name="Bono J.L."/>
        </authorList>
    </citation>
    <scope>NUCLEOTIDE SEQUENCE [LARGE SCALE GENOMIC DNA]</scope>
    <source>
        <strain evidence="12 14">LMG 26154</strain>
    </source>
</reference>
<evidence type="ECO:0000256" key="9">
    <source>
        <dbReference type="ARBA" id="ARBA00023288"/>
    </source>
</evidence>
<comment type="subcellular location">
    <subcellularLocation>
        <location evidence="1">Membrane</location>
        <topology evidence="1">Lipid-anchor</topology>
    </subcellularLocation>
</comment>
<gene>
    <name evidence="12" type="ORF">ABIV_2261</name>
    <name evidence="13" type="ORF">CRV05_07195</name>
</gene>
<dbReference type="PANTHER" id="PTHR47360:SF3">
    <property type="entry name" value="MUREIN DD-ENDOPEPTIDASE MEPS_MUREIN LD-CARBOXYPEPTIDASE"/>
    <property type="match status" value="1"/>
</dbReference>
<name>A0AAX2A7W5_9BACT</name>
<evidence type="ECO:0000313" key="13">
    <source>
        <dbReference type="EMBL" id="RXK10158.1"/>
    </source>
</evidence>
<keyword evidence="4 10" id="KW-0732">Signal</keyword>